<name>A0A699WKI1_TANCI</name>
<sequence>DGKGNVVDTVVVVASVAGVVIGIVACSVGESDVAVILISGYAVAVNPSSMCSVCC</sequence>
<dbReference type="EMBL" id="BKCJ011635666">
    <property type="protein sequence ID" value="GFD44944.1"/>
    <property type="molecule type" value="Genomic_DNA"/>
</dbReference>
<evidence type="ECO:0000313" key="1">
    <source>
        <dbReference type="EMBL" id="GFD44944.1"/>
    </source>
</evidence>
<accession>A0A699WKI1</accession>
<feature type="non-terminal residue" evidence="1">
    <location>
        <position position="1"/>
    </location>
</feature>
<reference evidence="1" key="1">
    <citation type="journal article" date="2019" name="Sci. Rep.">
        <title>Draft genome of Tanacetum cinerariifolium, the natural source of mosquito coil.</title>
        <authorList>
            <person name="Yamashiro T."/>
            <person name="Shiraishi A."/>
            <person name="Satake H."/>
            <person name="Nakayama K."/>
        </authorList>
    </citation>
    <scope>NUCLEOTIDE SEQUENCE</scope>
</reference>
<comment type="caution">
    <text evidence="1">The sequence shown here is derived from an EMBL/GenBank/DDBJ whole genome shotgun (WGS) entry which is preliminary data.</text>
</comment>
<organism evidence="1">
    <name type="scientific">Tanacetum cinerariifolium</name>
    <name type="common">Dalmatian daisy</name>
    <name type="synonym">Chrysanthemum cinerariifolium</name>
    <dbReference type="NCBI Taxonomy" id="118510"/>
    <lineage>
        <taxon>Eukaryota</taxon>
        <taxon>Viridiplantae</taxon>
        <taxon>Streptophyta</taxon>
        <taxon>Embryophyta</taxon>
        <taxon>Tracheophyta</taxon>
        <taxon>Spermatophyta</taxon>
        <taxon>Magnoliopsida</taxon>
        <taxon>eudicotyledons</taxon>
        <taxon>Gunneridae</taxon>
        <taxon>Pentapetalae</taxon>
        <taxon>asterids</taxon>
        <taxon>campanulids</taxon>
        <taxon>Asterales</taxon>
        <taxon>Asteraceae</taxon>
        <taxon>Asteroideae</taxon>
        <taxon>Anthemideae</taxon>
        <taxon>Anthemidinae</taxon>
        <taxon>Tanacetum</taxon>
    </lineage>
</organism>
<protein>
    <submittedName>
        <fullName evidence="1">Uncharacterized protein</fullName>
    </submittedName>
</protein>
<dbReference type="AlphaFoldDB" id="A0A699WKI1"/>
<gene>
    <name evidence="1" type="ORF">Tci_916913</name>
</gene>
<proteinExistence type="predicted"/>